<dbReference type="PANTHER" id="PTHR43434:SF24">
    <property type="entry name" value="HYDROLASE-RELATED"/>
    <property type="match status" value="1"/>
</dbReference>
<accession>A0ABY7AN79</accession>
<dbReference type="InterPro" id="IPR041492">
    <property type="entry name" value="HAD_2"/>
</dbReference>
<proteinExistence type="predicted"/>
<dbReference type="SFLD" id="SFLDG01135">
    <property type="entry name" value="C1.5.6:_HAD__Beta-PGM__Phospha"/>
    <property type="match status" value="1"/>
</dbReference>
<dbReference type="Pfam" id="PF13419">
    <property type="entry name" value="HAD_2"/>
    <property type="match status" value="1"/>
</dbReference>
<organism evidence="1 2">
    <name type="scientific">Catenovulum adriaticum</name>
    <dbReference type="NCBI Taxonomy" id="2984846"/>
    <lineage>
        <taxon>Bacteria</taxon>
        <taxon>Pseudomonadati</taxon>
        <taxon>Pseudomonadota</taxon>
        <taxon>Gammaproteobacteria</taxon>
        <taxon>Alteromonadales</taxon>
        <taxon>Alteromonadaceae</taxon>
        <taxon>Catenovulum</taxon>
    </lineage>
</organism>
<dbReference type="InterPro" id="IPR050155">
    <property type="entry name" value="HAD-like_hydrolase_sf"/>
</dbReference>
<keyword evidence="1" id="KW-0378">Hydrolase</keyword>
<dbReference type="NCBIfam" id="TIGR01509">
    <property type="entry name" value="HAD-SF-IA-v3"/>
    <property type="match status" value="1"/>
</dbReference>
<dbReference type="SFLD" id="SFLDS00003">
    <property type="entry name" value="Haloacid_Dehalogenase"/>
    <property type="match status" value="1"/>
</dbReference>
<dbReference type="SUPFAM" id="SSF56784">
    <property type="entry name" value="HAD-like"/>
    <property type="match status" value="1"/>
</dbReference>
<name>A0ABY7AN79_9ALTE</name>
<dbReference type="InterPro" id="IPR006439">
    <property type="entry name" value="HAD-SF_hydro_IA"/>
</dbReference>
<sequence length="216" mass="23680">MNEVKWLIFDWDGTLMNSIARIVASMQAAAVDVNLPVPTDAQAKSIIGMSLPIAIENLFPGISHTNYQLLCDAYRQQYVEKNLTPSPLFDDTEFVLSQFKNAGFKLAVATGKARAGLDRVLGSSQLTHYFDDSICADESVSKPAPDMLVTLAKRNQIEMNQAILIGDSVHDLKMAQNANMRSIGVTMGANTADELKTYQPIAIIDQLTALLTLFKL</sequence>
<keyword evidence="2" id="KW-1185">Reference proteome</keyword>
<dbReference type="Proteomes" id="UP001163726">
    <property type="component" value="Chromosome"/>
</dbReference>
<reference evidence="1" key="1">
    <citation type="submission" date="2022-10" db="EMBL/GenBank/DDBJ databases">
        <title>Catenovulum adriacola sp. nov. isolated in the Harbour of Susak.</title>
        <authorList>
            <person name="Schoch T."/>
            <person name="Reich S.J."/>
            <person name="Stoeferle S."/>
            <person name="Flaiz M."/>
            <person name="Kazda M."/>
            <person name="Riedel C.U."/>
            <person name="Duerre P."/>
        </authorList>
    </citation>
    <scope>NUCLEOTIDE SEQUENCE</scope>
    <source>
        <strain evidence="1">TS8</strain>
    </source>
</reference>
<dbReference type="EMBL" id="CP109965">
    <property type="protein sequence ID" value="WAJ71009.1"/>
    <property type="molecule type" value="Genomic_DNA"/>
</dbReference>
<dbReference type="NCBIfam" id="TIGR01549">
    <property type="entry name" value="HAD-SF-IA-v1"/>
    <property type="match status" value="1"/>
</dbReference>
<evidence type="ECO:0000313" key="1">
    <source>
        <dbReference type="EMBL" id="WAJ71009.1"/>
    </source>
</evidence>
<evidence type="ECO:0000313" key="2">
    <source>
        <dbReference type="Proteomes" id="UP001163726"/>
    </source>
</evidence>
<dbReference type="RefSeq" id="WP_268075474.1">
    <property type="nucleotide sequence ID" value="NZ_CP109965.1"/>
</dbReference>
<protein>
    <submittedName>
        <fullName evidence="1">HAD-IA family hydrolase</fullName>
    </submittedName>
</protein>
<dbReference type="Gene3D" id="1.10.150.240">
    <property type="entry name" value="Putative phosphatase, domain 2"/>
    <property type="match status" value="1"/>
</dbReference>
<dbReference type="PANTHER" id="PTHR43434">
    <property type="entry name" value="PHOSPHOGLYCOLATE PHOSPHATASE"/>
    <property type="match status" value="1"/>
</dbReference>
<gene>
    <name evidence="1" type="ORF">OLW01_04185</name>
</gene>
<dbReference type="InterPro" id="IPR023198">
    <property type="entry name" value="PGP-like_dom2"/>
</dbReference>
<dbReference type="SFLD" id="SFLDG01129">
    <property type="entry name" value="C1.5:_HAD__Beta-PGM__Phosphata"/>
    <property type="match status" value="1"/>
</dbReference>
<dbReference type="InterPro" id="IPR023214">
    <property type="entry name" value="HAD_sf"/>
</dbReference>
<dbReference type="GO" id="GO:0016787">
    <property type="term" value="F:hydrolase activity"/>
    <property type="evidence" value="ECO:0007669"/>
    <property type="project" value="UniProtKB-KW"/>
</dbReference>
<dbReference type="Gene3D" id="3.40.50.1000">
    <property type="entry name" value="HAD superfamily/HAD-like"/>
    <property type="match status" value="1"/>
</dbReference>
<dbReference type="InterPro" id="IPR036412">
    <property type="entry name" value="HAD-like_sf"/>
</dbReference>